<evidence type="ECO:0008006" key="3">
    <source>
        <dbReference type="Google" id="ProtNLM"/>
    </source>
</evidence>
<protein>
    <recommendedName>
        <fullName evidence="3">Phytanoyl-CoA dioxygenase</fullName>
    </recommendedName>
</protein>
<dbReference type="AlphaFoldDB" id="A0A231H6S0"/>
<dbReference type="EMBL" id="NGAF01000006">
    <property type="protein sequence ID" value="OXR44426.1"/>
    <property type="molecule type" value="Genomic_DNA"/>
</dbReference>
<accession>A0A231H6S0</accession>
<proteinExistence type="predicted"/>
<evidence type="ECO:0000313" key="2">
    <source>
        <dbReference type="Proteomes" id="UP000215506"/>
    </source>
</evidence>
<organism evidence="1 2">
    <name type="scientific">Nocardia cerradoensis</name>
    <dbReference type="NCBI Taxonomy" id="85688"/>
    <lineage>
        <taxon>Bacteria</taxon>
        <taxon>Bacillati</taxon>
        <taxon>Actinomycetota</taxon>
        <taxon>Actinomycetes</taxon>
        <taxon>Mycobacteriales</taxon>
        <taxon>Nocardiaceae</taxon>
        <taxon>Nocardia</taxon>
    </lineage>
</organism>
<sequence>MLTDAEVEGFVAEGFVRVEGAFSESTAAEGREILWRATGCDPADSGTWTRPVVRLPGFADPPFARAARSPLLAQACDRLVGAGRWVACQGLGTFPIRFPSEQPPGDDGWHIDASFPGEDPQDYLRWRINVRSRGRGLLMLFLFSDVGPDDAPTRIRVGSHLRIAKVLEPYGAAGVAMSDLAEDFAATAGLPEVAATGRAGDVYLCHPFLVHAAQAHRGRNPKFMAQPPLQLREPCVLDRPDGAHSPVELAIRRGLELGATR</sequence>
<dbReference type="Proteomes" id="UP000215506">
    <property type="component" value="Unassembled WGS sequence"/>
</dbReference>
<dbReference type="Gene3D" id="2.60.120.620">
    <property type="entry name" value="q2cbj1_9rhob like domain"/>
    <property type="match status" value="1"/>
</dbReference>
<keyword evidence="2" id="KW-1185">Reference proteome</keyword>
<evidence type="ECO:0000313" key="1">
    <source>
        <dbReference type="EMBL" id="OXR44426.1"/>
    </source>
</evidence>
<comment type="caution">
    <text evidence="1">The sequence shown here is derived from an EMBL/GenBank/DDBJ whole genome shotgun (WGS) entry which is preliminary data.</text>
</comment>
<dbReference type="Pfam" id="PF05721">
    <property type="entry name" value="PhyH"/>
    <property type="match status" value="1"/>
</dbReference>
<gene>
    <name evidence="1" type="ORF">B7C42_03215</name>
</gene>
<name>A0A231H6S0_9NOCA</name>
<dbReference type="GO" id="GO:0016706">
    <property type="term" value="F:2-oxoglutarate-dependent dioxygenase activity"/>
    <property type="evidence" value="ECO:0007669"/>
    <property type="project" value="UniProtKB-ARBA"/>
</dbReference>
<dbReference type="SUPFAM" id="SSF51197">
    <property type="entry name" value="Clavaminate synthase-like"/>
    <property type="match status" value="1"/>
</dbReference>
<dbReference type="InterPro" id="IPR008775">
    <property type="entry name" value="Phytyl_CoA_dOase-like"/>
</dbReference>
<reference evidence="1 2" key="1">
    <citation type="submission" date="2017-07" db="EMBL/GenBank/DDBJ databases">
        <title>First draft Genome Sequence of Nocardia cerradoensis isolated from human infection.</title>
        <authorList>
            <person name="Carrasco G."/>
        </authorList>
    </citation>
    <scope>NUCLEOTIDE SEQUENCE [LARGE SCALE GENOMIC DNA]</scope>
    <source>
        <strain evidence="1 2">CNM20130759</strain>
    </source>
</reference>
<dbReference type="RefSeq" id="WP_094025781.1">
    <property type="nucleotide sequence ID" value="NZ_NGAF01000006.1"/>
</dbReference>